<keyword evidence="8" id="KW-1185">Reference proteome</keyword>
<reference evidence="5 7" key="2">
    <citation type="submission" date="2016-06" db="EMBL/GenBank/DDBJ databases">
        <authorList>
            <person name="Kjaerup R.B."/>
            <person name="Dalgaard T.S."/>
            <person name="Juul-Madsen H.R."/>
        </authorList>
    </citation>
    <scope>NUCLEOTIDE SEQUENCE [LARGE SCALE GENOMIC DNA]</scope>
    <source>
        <strain evidence="6">GCSL-Mp20</strain>
        <strain evidence="5 7">GCSL-Mp3</strain>
    </source>
</reference>
<evidence type="ECO:0000313" key="6">
    <source>
        <dbReference type="EMBL" id="OBU12135.1"/>
    </source>
</evidence>
<proteinExistence type="inferred from homology"/>
<evidence type="ECO:0000313" key="7">
    <source>
        <dbReference type="Proteomes" id="UP000092247"/>
    </source>
</evidence>
<comment type="similarity">
    <text evidence="1">Belongs to the peptidase S51 family.</text>
</comment>
<comment type="caution">
    <text evidence="5">The sequence shown here is derived from an EMBL/GenBank/DDBJ whole genome shotgun (WGS) entry which is preliminary data.</text>
</comment>
<accession>A0A1B8HKA0</accession>
<gene>
    <name evidence="5" type="ORF">AYY17_18230</name>
    <name evidence="6" type="ORF">AYY18_17455</name>
</gene>
<dbReference type="InterPro" id="IPR005320">
    <property type="entry name" value="Peptidase_S51"/>
</dbReference>
<reference evidence="8" key="1">
    <citation type="submission" date="2016-06" db="EMBL/GenBank/DDBJ databases">
        <authorList>
            <person name="Butler K."/>
        </authorList>
    </citation>
    <scope>NUCLEOTIDE SEQUENCE [LARGE SCALE GENOMIC DNA]</scope>
    <source>
        <strain evidence="8">GCSL-Mp20</strain>
    </source>
</reference>
<evidence type="ECO:0000256" key="1">
    <source>
        <dbReference type="ARBA" id="ARBA00006534"/>
    </source>
</evidence>
<dbReference type="Proteomes" id="UP000092377">
    <property type="component" value="Unassembled WGS sequence"/>
</dbReference>
<dbReference type="AlphaFoldDB" id="A0A1B8HKA0"/>
<organism evidence="5 7">
    <name type="scientific">Morganella psychrotolerans</name>
    <dbReference type="NCBI Taxonomy" id="368603"/>
    <lineage>
        <taxon>Bacteria</taxon>
        <taxon>Pseudomonadati</taxon>
        <taxon>Pseudomonadota</taxon>
        <taxon>Gammaproteobacteria</taxon>
        <taxon>Enterobacterales</taxon>
        <taxon>Morganellaceae</taxon>
        <taxon>Morganella</taxon>
    </lineage>
</organism>
<dbReference type="Gene3D" id="3.40.50.880">
    <property type="match status" value="1"/>
</dbReference>
<dbReference type="EMBL" id="LZEY01000009">
    <property type="protein sequence ID" value="OBU12135.1"/>
    <property type="molecule type" value="Genomic_DNA"/>
</dbReference>
<dbReference type="CDD" id="cd03146">
    <property type="entry name" value="GAT1_Peptidase_E"/>
    <property type="match status" value="1"/>
</dbReference>
<keyword evidence="4" id="KW-0720">Serine protease</keyword>
<evidence type="ECO:0000256" key="2">
    <source>
        <dbReference type="ARBA" id="ARBA00022670"/>
    </source>
</evidence>
<protein>
    <submittedName>
        <fullName evidence="5">Dipeptidase E</fullName>
    </submittedName>
</protein>
<dbReference type="GO" id="GO:0006508">
    <property type="term" value="P:proteolysis"/>
    <property type="evidence" value="ECO:0007669"/>
    <property type="project" value="UniProtKB-KW"/>
</dbReference>
<name>A0A1B8HKA0_9GAMM</name>
<dbReference type="PANTHER" id="PTHR20842">
    <property type="entry name" value="PROTEASE S51 ALPHA-ASPARTYL DIPEPTIDASE"/>
    <property type="match status" value="1"/>
</dbReference>
<dbReference type="NCBIfam" id="NF003642">
    <property type="entry name" value="PRK05282.1"/>
    <property type="match status" value="1"/>
</dbReference>
<dbReference type="EMBL" id="LZEX01000008">
    <property type="protein sequence ID" value="OBU09751.1"/>
    <property type="molecule type" value="Genomic_DNA"/>
</dbReference>
<evidence type="ECO:0000256" key="4">
    <source>
        <dbReference type="ARBA" id="ARBA00022825"/>
    </source>
</evidence>
<dbReference type="PANTHER" id="PTHR20842:SF0">
    <property type="entry name" value="ALPHA-ASPARTYL DIPEPTIDASE"/>
    <property type="match status" value="1"/>
</dbReference>
<dbReference type="OrthoDB" id="3373764at2"/>
<evidence type="ECO:0000256" key="3">
    <source>
        <dbReference type="ARBA" id="ARBA00022801"/>
    </source>
</evidence>
<dbReference type="Proteomes" id="UP000092247">
    <property type="component" value="Unassembled WGS sequence"/>
</dbReference>
<dbReference type="RefSeq" id="WP_067400727.1">
    <property type="nucleotide sequence ID" value="NZ_CBCPID010000020.1"/>
</dbReference>
<keyword evidence="2" id="KW-0645">Protease</keyword>
<keyword evidence="3" id="KW-0378">Hydrolase</keyword>
<dbReference type="GO" id="GO:0008236">
    <property type="term" value="F:serine-type peptidase activity"/>
    <property type="evidence" value="ECO:0007669"/>
    <property type="project" value="UniProtKB-KW"/>
</dbReference>
<evidence type="ECO:0000313" key="8">
    <source>
        <dbReference type="Proteomes" id="UP000092377"/>
    </source>
</evidence>
<dbReference type="InterPro" id="IPR029062">
    <property type="entry name" value="Class_I_gatase-like"/>
</dbReference>
<dbReference type="SUPFAM" id="SSF52317">
    <property type="entry name" value="Class I glutamine amidotransferase-like"/>
    <property type="match status" value="1"/>
</dbReference>
<sequence length="241" mass="26937">MNVFLLSNGKLSGNPQWLSYAQERIKKMIDTRGIRSAVLIAYAVIRGDHDQRARELSDALGIDVTCIEHFDSAVQAIENAECILVSGGNTWLLNQMLHENGLVVPIQRAVRERNIPYIGWSAGCNVATPSIRTTNDMPVRNSVIMPSLGLFPVQINPHYIDAAISGHMGETRDERIAEFCAVNPQEIVVALREGSGLHICDNELHYFSGKNEGFKIFQHNKTFPEQFDTKALTEWVPFTCL</sequence>
<evidence type="ECO:0000313" key="5">
    <source>
        <dbReference type="EMBL" id="OBU09751.1"/>
    </source>
</evidence>
<dbReference type="Pfam" id="PF03575">
    <property type="entry name" value="Peptidase_S51"/>
    <property type="match status" value="1"/>
</dbReference>